<name>A0A542ZC13_9ACTN</name>
<dbReference type="SUPFAM" id="SSF50715">
    <property type="entry name" value="Ribosomal protein L25-like"/>
    <property type="match status" value="1"/>
</dbReference>
<dbReference type="Pfam" id="PF01386">
    <property type="entry name" value="Ribosomal_L25p"/>
    <property type="match status" value="1"/>
</dbReference>
<feature type="domain" description="Large ribosomal subunit protein bL25 beta" evidence="8">
    <location>
        <begin position="99"/>
        <end position="177"/>
    </location>
</feature>
<dbReference type="EMBL" id="VFOR01000002">
    <property type="protein sequence ID" value="TQL57898.1"/>
    <property type="molecule type" value="Genomic_DNA"/>
</dbReference>
<keyword evidence="4 5" id="KW-0687">Ribonucleoprotein</keyword>
<dbReference type="RefSeq" id="WP_142093719.1">
    <property type="nucleotide sequence ID" value="NZ_BAAAMD010000004.1"/>
</dbReference>
<comment type="function">
    <text evidence="5">This is one of the proteins that binds to the 5S RNA in the ribosome where it forms part of the central protuberance.</text>
</comment>
<keyword evidence="3 5" id="KW-0689">Ribosomal protein</keyword>
<feature type="compositionally biased region" description="Acidic residues" evidence="6">
    <location>
        <begin position="184"/>
        <end position="214"/>
    </location>
</feature>
<dbReference type="NCBIfam" id="TIGR00731">
    <property type="entry name" value="bL25_bact_ctc"/>
    <property type="match status" value="1"/>
</dbReference>
<keyword evidence="1 5" id="KW-0699">rRNA-binding</keyword>
<evidence type="ECO:0000313" key="9">
    <source>
        <dbReference type="EMBL" id="TQL57898.1"/>
    </source>
</evidence>
<dbReference type="OrthoDB" id="5242980at2"/>
<dbReference type="Proteomes" id="UP000316196">
    <property type="component" value="Unassembled WGS sequence"/>
</dbReference>
<dbReference type="GO" id="GO:0006412">
    <property type="term" value="P:translation"/>
    <property type="evidence" value="ECO:0007669"/>
    <property type="project" value="UniProtKB-UniRule"/>
</dbReference>
<evidence type="ECO:0000256" key="5">
    <source>
        <dbReference type="HAMAP-Rule" id="MF_01334"/>
    </source>
</evidence>
<evidence type="ECO:0000256" key="6">
    <source>
        <dbReference type="SAM" id="MobiDB-lite"/>
    </source>
</evidence>
<dbReference type="GO" id="GO:0008097">
    <property type="term" value="F:5S rRNA binding"/>
    <property type="evidence" value="ECO:0007669"/>
    <property type="project" value="InterPro"/>
</dbReference>
<dbReference type="InterPro" id="IPR001021">
    <property type="entry name" value="Ribosomal_bL25_long"/>
</dbReference>
<gene>
    <name evidence="5" type="primary">rplY</name>
    <name evidence="5" type="synonym">ctc</name>
    <name evidence="9" type="ORF">FB460_1744</name>
</gene>
<comment type="caution">
    <text evidence="9">The sequence shown here is derived from an EMBL/GenBank/DDBJ whole genome shotgun (WGS) entry which is preliminary data.</text>
</comment>
<dbReference type="HAMAP" id="MF_01334">
    <property type="entry name" value="Ribosomal_bL25_CTC"/>
    <property type="match status" value="1"/>
</dbReference>
<keyword evidence="2 5" id="KW-0694">RNA-binding</keyword>
<dbReference type="AlphaFoldDB" id="A0A542ZC13"/>
<dbReference type="PANTHER" id="PTHR33284:SF1">
    <property type="entry name" value="RIBOSOMAL PROTEIN L25_GLN-TRNA SYNTHETASE, ANTI-CODON-BINDING DOMAIN-CONTAINING PROTEIN"/>
    <property type="match status" value="1"/>
</dbReference>
<dbReference type="InterPro" id="IPR020930">
    <property type="entry name" value="Ribosomal_uL5_bac-type"/>
</dbReference>
<dbReference type="CDD" id="cd00495">
    <property type="entry name" value="Ribosomal_L25_TL5_CTC"/>
    <property type="match status" value="1"/>
</dbReference>
<comment type="subunit">
    <text evidence="5">Part of the 50S ribosomal subunit; part of the 5S rRNA/L5/L18/L25 subcomplex. Contacts the 5S rRNA. Binds to the 5S rRNA independently of L5 and L18.</text>
</comment>
<evidence type="ECO:0000256" key="3">
    <source>
        <dbReference type="ARBA" id="ARBA00022980"/>
    </source>
</evidence>
<evidence type="ECO:0000256" key="2">
    <source>
        <dbReference type="ARBA" id="ARBA00022884"/>
    </source>
</evidence>
<keyword evidence="10" id="KW-1185">Reference proteome</keyword>
<dbReference type="InterPro" id="IPR020057">
    <property type="entry name" value="Ribosomal_bL25_b-dom"/>
</dbReference>
<comment type="similarity">
    <text evidence="5">Belongs to the bacterial ribosomal protein bL25 family. CTC subfamily.</text>
</comment>
<dbReference type="Pfam" id="PF14693">
    <property type="entry name" value="Ribosomal_TL5_C"/>
    <property type="match status" value="1"/>
</dbReference>
<dbReference type="InterPro" id="IPR037121">
    <property type="entry name" value="Ribosomal_bL25_C"/>
</dbReference>
<sequence>MADEIRISAEIRTEFGKGASRRVRRAERVPAVMYEKGNEPVHLTLPGHALAMALRHENALITLDIDGKDQLVLPWQVQRDIITGFVEHVDFYMVKKGEKVVVDIPVYTTGEAGPETFVTIEAQTISVEAEATHIPESVEVPIDGMEPGTQVLAQELKLPAGVTYQGEPEDLIVNITQEASAEQVEAELEAAEEEAGIEREPSDDEAQDENSEEE</sequence>
<evidence type="ECO:0000259" key="7">
    <source>
        <dbReference type="Pfam" id="PF01386"/>
    </source>
</evidence>
<evidence type="ECO:0000259" key="8">
    <source>
        <dbReference type="Pfam" id="PF14693"/>
    </source>
</evidence>
<proteinExistence type="inferred from homology"/>
<dbReference type="GO" id="GO:0003735">
    <property type="term" value="F:structural constituent of ribosome"/>
    <property type="evidence" value="ECO:0007669"/>
    <property type="project" value="InterPro"/>
</dbReference>
<feature type="region of interest" description="Disordered" evidence="6">
    <location>
        <begin position="182"/>
        <end position="214"/>
    </location>
</feature>
<reference evidence="9 10" key="1">
    <citation type="submission" date="2019-06" db="EMBL/GenBank/DDBJ databases">
        <title>Sequencing the genomes of 1000 actinobacteria strains.</title>
        <authorList>
            <person name="Klenk H.-P."/>
        </authorList>
    </citation>
    <scope>NUCLEOTIDE SEQUENCE [LARGE SCALE GENOMIC DNA]</scope>
    <source>
        <strain evidence="9 10">DSM 8251</strain>
    </source>
</reference>
<dbReference type="InterPro" id="IPR029751">
    <property type="entry name" value="Ribosomal_L25_dom"/>
</dbReference>
<dbReference type="GO" id="GO:0022625">
    <property type="term" value="C:cytosolic large ribosomal subunit"/>
    <property type="evidence" value="ECO:0007669"/>
    <property type="project" value="TreeGrafter"/>
</dbReference>
<evidence type="ECO:0000256" key="1">
    <source>
        <dbReference type="ARBA" id="ARBA00022730"/>
    </source>
</evidence>
<dbReference type="InterPro" id="IPR020056">
    <property type="entry name" value="Rbsml_bL25/Gln-tRNA_synth_N"/>
</dbReference>
<feature type="domain" description="Large ribosomal subunit protein bL25 L25" evidence="7">
    <location>
        <begin position="7"/>
        <end position="91"/>
    </location>
</feature>
<dbReference type="InterPro" id="IPR011035">
    <property type="entry name" value="Ribosomal_bL25/Gln-tRNA_synth"/>
</dbReference>
<accession>A0A542ZC13</accession>
<evidence type="ECO:0000256" key="4">
    <source>
        <dbReference type="ARBA" id="ARBA00023274"/>
    </source>
</evidence>
<evidence type="ECO:0000313" key="10">
    <source>
        <dbReference type="Proteomes" id="UP000316196"/>
    </source>
</evidence>
<dbReference type="Gene3D" id="2.40.240.10">
    <property type="entry name" value="Ribosomal Protein L25, Chain P"/>
    <property type="match status" value="1"/>
</dbReference>
<protein>
    <recommendedName>
        <fullName evidence="5">Large ribosomal subunit protein bL25</fullName>
    </recommendedName>
    <alternativeName>
        <fullName evidence="5">General stress protein CTC</fullName>
    </alternativeName>
</protein>
<dbReference type="NCBIfam" id="NF004131">
    <property type="entry name" value="PRK05618.2-1"/>
    <property type="match status" value="1"/>
</dbReference>
<dbReference type="Gene3D" id="2.170.120.20">
    <property type="entry name" value="Ribosomal protein L25, beta domain"/>
    <property type="match status" value="1"/>
</dbReference>
<dbReference type="PANTHER" id="PTHR33284">
    <property type="entry name" value="RIBOSOMAL PROTEIN L25/GLN-TRNA SYNTHETASE, ANTI-CODON-BINDING DOMAIN-CONTAINING PROTEIN"/>
    <property type="match status" value="1"/>
</dbReference>
<organism evidence="9 10">
    <name type="scientific">Propioniferax innocua</name>
    <dbReference type="NCBI Taxonomy" id="1753"/>
    <lineage>
        <taxon>Bacteria</taxon>
        <taxon>Bacillati</taxon>
        <taxon>Actinomycetota</taxon>
        <taxon>Actinomycetes</taxon>
        <taxon>Propionibacteriales</taxon>
        <taxon>Propionibacteriaceae</taxon>
        <taxon>Propioniferax</taxon>
    </lineage>
</organism>